<sequence>MGALADLGLSTADGPIMLVSAPDSVLAEASRMKPRPAFASTILTAEPTPRILWWPERAHLDPAVLSRLAWMTSVARGEAWLILDPAEPESPASAEIQPLLGPASLALVEERPIGRGEIALRVRPAAAGPR</sequence>
<dbReference type="EMBL" id="CP115149">
    <property type="protein sequence ID" value="WBL37143.1"/>
    <property type="molecule type" value="Genomic_DNA"/>
</dbReference>
<proteinExistence type="predicted"/>
<dbReference type="Proteomes" id="UP001212803">
    <property type="component" value="Chromosome"/>
</dbReference>
<evidence type="ECO:0000313" key="1">
    <source>
        <dbReference type="EMBL" id="WBL37143.1"/>
    </source>
</evidence>
<protein>
    <submittedName>
        <fullName evidence="1">Uncharacterized protein</fullName>
    </submittedName>
</protein>
<accession>A0ABY7MCR5</accession>
<name>A0ABY7MCR5_9CHLR</name>
<dbReference type="RefSeq" id="WP_270057657.1">
    <property type="nucleotide sequence ID" value="NZ_CP115149.1"/>
</dbReference>
<reference evidence="1 2" key="1">
    <citation type="journal article" date="2023" name="ISME J.">
        <title>Thermophilic Dehalococcoidia with unusual traits shed light on an unexpected past.</title>
        <authorList>
            <person name="Palmer M."/>
            <person name="Covington J.K."/>
            <person name="Zhou E.M."/>
            <person name="Thomas S.C."/>
            <person name="Habib N."/>
            <person name="Seymour C.O."/>
            <person name="Lai D."/>
            <person name="Johnston J."/>
            <person name="Hashimi A."/>
            <person name="Jiao J.Y."/>
            <person name="Muok A.R."/>
            <person name="Liu L."/>
            <person name="Xian W.D."/>
            <person name="Zhi X.Y."/>
            <person name="Li M.M."/>
            <person name="Silva L.P."/>
            <person name="Bowen B.P."/>
            <person name="Louie K."/>
            <person name="Briegel A."/>
            <person name="Pett-Ridge J."/>
            <person name="Weber P.K."/>
            <person name="Tocheva E.I."/>
            <person name="Woyke T."/>
            <person name="Northen T.R."/>
            <person name="Mayali X."/>
            <person name="Li W.J."/>
            <person name="Hedlund B.P."/>
        </authorList>
    </citation>
    <scope>NUCLEOTIDE SEQUENCE [LARGE SCALE GENOMIC DNA]</scope>
    <source>
        <strain evidence="1 2">YIM 72310</strain>
    </source>
</reference>
<gene>
    <name evidence="1" type="ORF">O0235_06125</name>
</gene>
<keyword evidence="2" id="KW-1185">Reference proteome</keyword>
<organism evidence="1 2">
    <name type="scientific">Tepidiforma flava</name>
    <dbReference type="NCBI Taxonomy" id="3004094"/>
    <lineage>
        <taxon>Bacteria</taxon>
        <taxon>Bacillati</taxon>
        <taxon>Chloroflexota</taxon>
        <taxon>Tepidiformia</taxon>
        <taxon>Tepidiformales</taxon>
        <taxon>Tepidiformaceae</taxon>
        <taxon>Tepidiforma</taxon>
    </lineage>
</organism>
<evidence type="ECO:0000313" key="2">
    <source>
        <dbReference type="Proteomes" id="UP001212803"/>
    </source>
</evidence>